<evidence type="ECO:0000313" key="1">
    <source>
        <dbReference type="EMBL" id="KAI3376504.1"/>
    </source>
</evidence>
<reference evidence="1" key="1">
    <citation type="submission" date="2022-04" db="EMBL/GenBank/DDBJ databases">
        <title>Jade perch genome.</title>
        <authorList>
            <person name="Chao B."/>
        </authorList>
    </citation>
    <scope>NUCLEOTIDE SEQUENCE</scope>
    <source>
        <strain evidence="1">CB-2022</strain>
    </source>
</reference>
<dbReference type="EMBL" id="CM041532">
    <property type="protein sequence ID" value="KAI3376504.1"/>
    <property type="molecule type" value="Genomic_DNA"/>
</dbReference>
<accession>A0ACB8X8Y9</accession>
<gene>
    <name evidence="1" type="ORF">L3Q82_016955</name>
</gene>
<keyword evidence="2" id="KW-1185">Reference proteome</keyword>
<name>A0ACB8X8Y9_9TELE</name>
<organism evidence="1 2">
    <name type="scientific">Scortum barcoo</name>
    <name type="common">barcoo grunter</name>
    <dbReference type="NCBI Taxonomy" id="214431"/>
    <lineage>
        <taxon>Eukaryota</taxon>
        <taxon>Metazoa</taxon>
        <taxon>Chordata</taxon>
        <taxon>Craniata</taxon>
        <taxon>Vertebrata</taxon>
        <taxon>Euteleostomi</taxon>
        <taxon>Actinopterygii</taxon>
        <taxon>Neopterygii</taxon>
        <taxon>Teleostei</taxon>
        <taxon>Neoteleostei</taxon>
        <taxon>Acanthomorphata</taxon>
        <taxon>Eupercaria</taxon>
        <taxon>Centrarchiformes</taxon>
        <taxon>Terapontoidei</taxon>
        <taxon>Terapontidae</taxon>
        <taxon>Scortum</taxon>
    </lineage>
</organism>
<comment type="caution">
    <text evidence="1">The sequence shown here is derived from an EMBL/GenBank/DDBJ whole genome shotgun (WGS) entry which is preliminary data.</text>
</comment>
<evidence type="ECO:0000313" key="2">
    <source>
        <dbReference type="Proteomes" id="UP000831701"/>
    </source>
</evidence>
<proteinExistence type="predicted"/>
<dbReference type="Proteomes" id="UP000831701">
    <property type="component" value="Chromosome 2"/>
</dbReference>
<sequence length="1020" mass="114646">MRPKRSHHCSRCGHCVRRMDHHCPWINNCVGEDNHWLFLQLCFYAQVLSLFTLVLDFCQYYYFQPLTGLDQEKFTTRHELALLRVSALMGLVMFGGMTSLFYTQMTGILSDTTTIEKMAHFSNEIYGSKKSWQWALAEVCGTRWKLLWLMPLRSRQPLQASHHYRTHTSNTGTVKVPYLPPGLRLMTAGSTVMAGKLTERSIKWQLCYDMSARTWWMAALSSPKQRVRGAEVRGPGYRVPGPPLLTNERRAGEHYYETELRQAAGAQLQDGRETAGGSAFKIRDTDEFHPFIEALLPHVRAIAYTWFNLQARKRKYFKKHEKRMSKDEERAVKDELLSEKPEVKQKWASRLLAKLRKDIRQEYREDFVLSVTGKKHPCCVLSNPDQKGKIRRIDCLRQADKVWRLDLVMVILFKGIPLESTDGERLVKSPHCTNPALCVQPHHITVSVKELDLFLAYYVQDQDSQQSGSPSNNEPGKNPLPVYLEDSFIKSGVFSVTELVRVSRMPITHGAAVNFSMADMPSQPYYHDLNSSVGLHRSLSSPPGSKRPKTVNMDENMDTSPTGPDFYSSPSSPASSRANWHDRDGADMSSPTMKKPEKPLFSPTSPQDSSPRLSTFPQPHHPGITGVGHSGDYIDEEPSLRTRLLQFSASPHPAAKAPSPYFSHTTIRYPPHLNPADPLKSYVPSYDPSSPQSSQPNSSGQVVGKVPGHFTPVLAPSPHHGAVRPVSLSMPDTKPITTSTEGYSAPGTPTANRFVGLSPRDPAFLHQQQVRPPPPPFSTQLTCSSLSLHFTVPHLPLHQMKDPNPQSARICLLTFPGSVPLLPAAPCHSDVAVPADRWRASSRSGGTERLAQPAHSLQAFVRLESARAARGFLLRKCDWSVTQNGRHYGPSATDDTLGITWQRKRHKIELRRSHLRTLFTINDLFPESKPNSRNKIKSSSRPGFEACIPAGDHSDSHVKEGKGPKELFGFSLTNLISLIYRRSQQLYATCPARDGRQENLSPSHQEVSRNKIDLSINRER</sequence>
<protein>
    <submittedName>
        <fullName evidence="1">Uncharacterized protein</fullName>
    </submittedName>
</protein>